<name>A0A5D2F234_GOSDA</name>
<dbReference type="AlphaFoldDB" id="A0A5D2F234"/>
<organism evidence="1 2">
    <name type="scientific">Gossypium darwinii</name>
    <name type="common">Darwin's cotton</name>
    <name type="synonym">Gossypium barbadense var. darwinii</name>
    <dbReference type="NCBI Taxonomy" id="34276"/>
    <lineage>
        <taxon>Eukaryota</taxon>
        <taxon>Viridiplantae</taxon>
        <taxon>Streptophyta</taxon>
        <taxon>Embryophyta</taxon>
        <taxon>Tracheophyta</taxon>
        <taxon>Spermatophyta</taxon>
        <taxon>Magnoliopsida</taxon>
        <taxon>eudicotyledons</taxon>
        <taxon>Gunneridae</taxon>
        <taxon>Pentapetalae</taxon>
        <taxon>rosids</taxon>
        <taxon>malvids</taxon>
        <taxon>Malvales</taxon>
        <taxon>Malvaceae</taxon>
        <taxon>Malvoideae</taxon>
        <taxon>Gossypium</taxon>
    </lineage>
</organism>
<dbReference type="EMBL" id="CM017697">
    <property type="protein sequence ID" value="TYH00034.1"/>
    <property type="molecule type" value="Genomic_DNA"/>
</dbReference>
<proteinExistence type="predicted"/>
<gene>
    <name evidence="1" type="ORF">ES288_A10G242600v1</name>
</gene>
<evidence type="ECO:0000313" key="2">
    <source>
        <dbReference type="Proteomes" id="UP000323506"/>
    </source>
</evidence>
<keyword evidence="2" id="KW-1185">Reference proteome</keyword>
<accession>A0A5D2F234</accession>
<dbReference type="Proteomes" id="UP000323506">
    <property type="component" value="Chromosome A10"/>
</dbReference>
<reference evidence="1 2" key="1">
    <citation type="submission" date="2019-06" db="EMBL/GenBank/DDBJ databases">
        <title>WGS assembly of Gossypium darwinii.</title>
        <authorList>
            <person name="Chen Z.J."/>
            <person name="Sreedasyam A."/>
            <person name="Ando A."/>
            <person name="Song Q."/>
            <person name="De L."/>
            <person name="Hulse-Kemp A."/>
            <person name="Ding M."/>
            <person name="Ye W."/>
            <person name="Kirkbride R."/>
            <person name="Jenkins J."/>
            <person name="Plott C."/>
            <person name="Lovell J."/>
            <person name="Lin Y.-M."/>
            <person name="Vaughn R."/>
            <person name="Liu B."/>
            <person name="Li W."/>
            <person name="Simpson S."/>
            <person name="Scheffler B."/>
            <person name="Saski C."/>
            <person name="Grover C."/>
            <person name="Hu G."/>
            <person name="Conover J."/>
            <person name="Carlson J."/>
            <person name="Shu S."/>
            <person name="Boston L."/>
            <person name="Williams M."/>
            <person name="Peterson D."/>
            <person name="Mcgee K."/>
            <person name="Jones D."/>
            <person name="Wendel J."/>
            <person name="Stelly D."/>
            <person name="Grimwood J."/>
            <person name="Schmutz J."/>
        </authorList>
    </citation>
    <scope>NUCLEOTIDE SEQUENCE [LARGE SCALE GENOMIC DNA]</scope>
    <source>
        <strain evidence="1">1808015.09</strain>
    </source>
</reference>
<sequence length="52" mass="6129">MKFYTLLLSFSLSEDLIPLRKSGFWCGCYFNVRKWLSLSSLKLPVLHINFDT</sequence>
<protein>
    <submittedName>
        <fullName evidence="1">Uncharacterized protein</fullName>
    </submittedName>
</protein>
<evidence type="ECO:0000313" key="1">
    <source>
        <dbReference type="EMBL" id="TYH00034.1"/>
    </source>
</evidence>